<evidence type="ECO:0000313" key="2">
    <source>
        <dbReference type="EMBL" id="PKU87948.1"/>
    </source>
</evidence>
<sequence>MSAAQTPIAWGPKTEDRLLPPKGFFNLEAGEVSPTKSRSFKDVLAGSVNTTVLDANIEKDNIITDVNINEPSDPKLFISVDSMLKDFDSNIVDNAKLASTTSTDQILNDPTNDFASEEELISEGSDVACEEGEFIPPSNSEQNIEQEAQHLVSNDSPVAVQNVMKNAILSSNLPSSSTHDKIQSQNSGDENFTKVVRKFWNIDGIGITWDCYVNTFNAWVFLDVNGDLGNILDSCNIEFIWVGISMNQYMNVIFNSYFEVTELSPVLSFSGHLGILIFTPIGLKTELIAVIISFLFWVLASHRPVFCFIYFCNLSIRNHWLIGNVCADWLANKGSSLGGYEELDIHNLDQSLNGFMSAAGCNTGAGGYGDVWLGLEGLFVGKGRAVYRDFWQVFWLNMLGVVCYYYKRSRFLRKEFDRTAPIYPLSFGALIEAKASIPLALTLGSDQTRGGGRSSPSIPTLPVFAETKRPKPPSHPPLFLHGQGRTTPDLPLLFSPDACSRISPRRWHPFLPRLLMVRMAPVSPSSSHPISLLVRSHLQQRSSRRVASSRRTQTRSLVRLQPPTPSSRSSMLASVRTKPDLTPSLP</sequence>
<dbReference type="AlphaFoldDB" id="A0A2I0XJ64"/>
<evidence type="ECO:0000256" key="1">
    <source>
        <dbReference type="SAM" id="MobiDB-lite"/>
    </source>
</evidence>
<gene>
    <name evidence="2" type="ORF">MA16_Dca007890</name>
</gene>
<accession>A0A2I0XJ64</accession>
<reference evidence="2 3" key="2">
    <citation type="journal article" date="2017" name="Nature">
        <title>The Apostasia genome and the evolution of orchids.</title>
        <authorList>
            <person name="Zhang G.Q."/>
            <person name="Liu K.W."/>
            <person name="Li Z."/>
            <person name="Lohaus R."/>
            <person name="Hsiao Y.Y."/>
            <person name="Niu S.C."/>
            <person name="Wang J.Y."/>
            <person name="Lin Y.C."/>
            <person name="Xu Q."/>
            <person name="Chen L.J."/>
            <person name="Yoshida K."/>
            <person name="Fujiwara S."/>
            <person name="Wang Z.W."/>
            <person name="Zhang Y.Q."/>
            <person name="Mitsuda N."/>
            <person name="Wang M."/>
            <person name="Liu G.H."/>
            <person name="Pecoraro L."/>
            <person name="Huang H.X."/>
            <person name="Xiao X.J."/>
            <person name="Lin M."/>
            <person name="Wu X.Y."/>
            <person name="Wu W.L."/>
            <person name="Chen Y.Y."/>
            <person name="Chang S.B."/>
            <person name="Sakamoto S."/>
            <person name="Ohme-Takagi M."/>
            <person name="Yagi M."/>
            <person name="Zeng S.J."/>
            <person name="Shen C.Y."/>
            <person name="Yeh C.M."/>
            <person name="Luo Y.B."/>
            <person name="Tsai W.C."/>
            <person name="Van de Peer Y."/>
            <person name="Liu Z.J."/>
        </authorList>
    </citation>
    <scope>NUCLEOTIDE SEQUENCE [LARGE SCALE GENOMIC DNA]</scope>
    <source>
        <tissue evidence="2">The whole plant</tissue>
    </source>
</reference>
<reference evidence="2 3" key="1">
    <citation type="journal article" date="2016" name="Sci. Rep.">
        <title>The Dendrobium catenatum Lindl. genome sequence provides insights into polysaccharide synthase, floral development and adaptive evolution.</title>
        <authorList>
            <person name="Zhang G.Q."/>
            <person name="Xu Q."/>
            <person name="Bian C."/>
            <person name="Tsai W.C."/>
            <person name="Yeh C.M."/>
            <person name="Liu K.W."/>
            <person name="Yoshida K."/>
            <person name="Zhang L.S."/>
            <person name="Chang S.B."/>
            <person name="Chen F."/>
            <person name="Shi Y."/>
            <person name="Su Y.Y."/>
            <person name="Zhang Y.Q."/>
            <person name="Chen L.J."/>
            <person name="Yin Y."/>
            <person name="Lin M."/>
            <person name="Huang H."/>
            <person name="Deng H."/>
            <person name="Wang Z.W."/>
            <person name="Zhu S.L."/>
            <person name="Zhao X."/>
            <person name="Deng C."/>
            <person name="Niu S.C."/>
            <person name="Huang J."/>
            <person name="Wang M."/>
            <person name="Liu G.H."/>
            <person name="Yang H.J."/>
            <person name="Xiao X.J."/>
            <person name="Hsiao Y.Y."/>
            <person name="Wu W.L."/>
            <person name="Chen Y.Y."/>
            <person name="Mitsuda N."/>
            <person name="Ohme-Takagi M."/>
            <person name="Luo Y.B."/>
            <person name="Van de Peer Y."/>
            <person name="Liu Z.J."/>
        </authorList>
    </citation>
    <scope>NUCLEOTIDE SEQUENCE [LARGE SCALE GENOMIC DNA]</scope>
    <source>
        <tissue evidence="2">The whole plant</tissue>
    </source>
</reference>
<name>A0A2I0XJ64_9ASPA</name>
<protein>
    <submittedName>
        <fullName evidence="2">Uncharacterized protein</fullName>
    </submittedName>
</protein>
<dbReference type="Proteomes" id="UP000233837">
    <property type="component" value="Unassembled WGS sequence"/>
</dbReference>
<feature type="region of interest" description="Disordered" evidence="1">
    <location>
        <begin position="446"/>
        <end position="482"/>
    </location>
</feature>
<feature type="compositionally biased region" description="Polar residues" evidence="1">
    <location>
        <begin position="446"/>
        <end position="458"/>
    </location>
</feature>
<evidence type="ECO:0000313" key="3">
    <source>
        <dbReference type="Proteomes" id="UP000233837"/>
    </source>
</evidence>
<keyword evidence="3" id="KW-1185">Reference proteome</keyword>
<dbReference type="EMBL" id="KZ501830">
    <property type="protein sequence ID" value="PKU87948.1"/>
    <property type="molecule type" value="Genomic_DNA"/>
</dbReference>
<organism evidence="2 3">
    <name type="scientific">Dendrobium catenatum</name>
    <dbReference type="NCBI Taxonomy" id="906689"/>
    <lineage>
        <taxon>Eukaryota</taxon>
        <taxon>Viridiplantae</taxon>
        <taxon>Streptophyta</taxon>
        <taxon>Embryophyta</taxon>
        <taxon>Tracheophyta</taxon>
        <taxon>Spermatophyta</taxon>
        <taxon>Magnoliopsida</taxon>
        <taxon>Liliopsida</taxon>
        <taxon>Asparagales</taxon>
        <taxon>Orchidaceae</taxon>
        <taxon>Epidendroideae</taxon>
        <taxon>Malaxideae</taxon>
        <taxon>Dendrobiinae</taxon>
        <taxon>Dendrobium</taxon>
    </lineage>
</organism>
<proteinExistence type="predicted"/>
<feature type="region of interest" description="Disordered" evidence="1">
    <location>
        <begin position="541"/>
        <end position="586"/>
    </location>
</feature>